<dbReference type="OrthoDB" id="64220at2759"/>
<keyword evidence="7" id="KW-1185">Reference proteome</keyword>
<keyword evidence="3" id="KW-1133">Transmembrane helix</keyword>
<keyword evidence="2" id="KW-0378">Hydrolase</keyword>
<dbReference type="PROSITE" id="PS51273">
    <property type="entry name" value="GATASE_TYPE_1"/>
    <property type="match status" value="1"/>
</dbReference>
<comment type="catalytic activity">
    <reaction evidence="2">
        <text>(6S)-5,6,7,8-tetrahydrofolyl-(gamma-L-Glu)(n) + (n-1) H2O = (6S)-5,6,7,8-tetrahydrofolate + (n-1) L-glutamate</text>
        <dbReference type="Rhea" id="RHEA:56784"/>
        <dbReference type="Rhea" id="RHEA-COMP:14738"/>
        <dbReference type="ChEBI" id="CHEBI:15377"/>
        <dbReference type="ChEBI" id="CHEBI:29985"/>
        <dbReference type="ChEBI" id="CHEBI:57453"/>
        <dbReference type="ChEBI" id="CHEBI:141005"/>
        <dbReference type="EC" id="3.4.19.9"/>
    </reaction>
</comment>
<sequence length="380" mass="41294">MPKATSIPPAPHSNICLVGATVLSVMTRESTPILFHVAPSPPPRRLGALVVMGFLVLCGFVVVVTPGLPWSSHASAATTALFSTPSLPILTKNPIIGIHAHRDDEFGDDFIVASYVKWIESAGGRAVRIPYDATSTELDDLLTSVNGVLFPGGEGLPNGAAAYIYQKALELNGNGTYFPLWGTCLGFEWLVELQAEDHGVLGNFDADNISSTLAFEPANRGASRLLGFSHHFDALAQREIAAYFHFYGILQTTFEATPKLTTFYKLLATSVDRKGQTYVAAIEGVDVPFYGVQFHPEKSPYELGDDKTGGTMNLVDHSYEAIVIAQEFAHFFVGEARRNGHRFVDPAKEVASLLLNAPTSNRSYPYFEATYVFALEETQA</sequence>
<accession>A0A485LD44</accession>
<dbReference type="PROSITE" id="PS51275">
    <property type="entry name" value="PEPTIDASE_C26_GGH"/>
    <property type="match status" value="1"/>
</dbReference>
<dbReference type="EMBL" id="VJMH01006428">
    <property type="protein sequence ID" value="KAF0689607.1"/>
    <property type="molecule type" value="Genomic_DNA"/>
</dbReference>
<dbReference type="PANTHER" id="PTHR11315:SF0">
    <property type="entry name" value="FOLATE GAMMA-GLUTAMYL HYDROLASE"/>
    <property type="match status" value="1"/>
</dbReference>
<evidence type="ECO:0000313" key="7">
    <source>
        <dbReference type="Proteomes" id="UP000332933"/>
    </source>
</evidence>
<dbReference type="InterPro" id="IPR017926">
    <property type="entry name" value="GATASE"/>
</dbReference>
<dbReference type="Proteomes" id="UP000332933">
    <property type="component" value="Unassembled WGS sequence"/>
</dbReference>
<reference evidence="6 7" key="1">
    <citation type="submission" date="2019-03" db="EMBL/GenBank/DDBJ databases">
        <authorList>
            <person name="Gaulin E."/>
            <person name="Dumas B."/>
        </authorList>
    </citation>
    <scope>NUCLEOTIDE SEQUENCE [LARGE SCALE GENOMIC DNA]</scope>
    <source>
        <strain evidence="6">CBS 568.67</strain>
    </source>
</reference>
<dbReference type="SUPFAM" id="SSF52317">
    <property type="entry name" value="Class I glutamine amidotransferase-like"/>
    <property type="match status" value="1"/>
</dbReference>
<dbReference type="GO" id="GO:0046900">
    <property type="term" value="P:tetrahydrofolylpolyglutamate metabolic process"/>
    <property type="evidence" value="ECO:0007669"/>
    <property type="project" value="TreeGrafter"/>
</dbReference>
<reference evidence="5" key="2">
    <citation type="submission" date="2019-06" db="EMBL/GenBank/DDBJ databases">
        <title>Genomics analysis of Aphanomyces spp. identifies a new class of oomycete effector associated with host adaptation.</title>
        <authorList>
            <person name="Gaulin E."/>
        </authorList>
    </citation>
    <scope>NUCLEOTIDE SEQUENCE</scope>
    <source>
        <strain evidence="5">CBS 578.67</strain>
    </source>
</reference>
<evidence type="ECO:0000313" key="6">
    <source>
        <dbReference type="EMBL" id="VFT95694.1"/>
    </source>
</evidence>
<protein>
    <recommendedName>
        <fullName evidence="2">folate gamma-glutamyl hydrolase</fullName>
        <ecNumber evidence="2">3.4.19.9</ecNumber>
    </recommendedName>
</protein>
<evidence type="ECO:0000259" key="4">
    <source>
        <dbReference type="Pfam" id="PF00117"/>
    </source>
</evidence>
<dbReference type="InterPro" id="IPR015527">
    <property type="entry name" value="Pept_C26_g-glut_hydrolase"/>
</dbReference>
<feature type="transmembrane region" description="Helical" evidence="3">
    <location>
        <begin position="46"/>
        <end position="68"/>
    </location>
</feature>
<dbReference type="Gene3D" id="3.40.50.880">
    <property type="match status" value="1"/>
</dbReference>
<feature type="active site" description="Proton donor" evidence="1">
    <location>
        <position position="295"/>
    </location>
</feature>
<dbReference type="EC" id="3.4.19.9" evidence="2"/>
<dbReference type="AlphaFoldDB" id="A0A485LD44"/>
<dbReference type="EMBL" id="CAADRA010006449">
    <property type="protein sequence ID" value="VFT95694.1"/>
    <property type="molecule type" value="Genomic_DNA"/>
</dbReference>
<evidence type="ECO:0000313" key="5">
    <source>
        <dbReference type="EMBL" id="KAF0689607.1"/>
    </source>
</evidence>
<gene>
    <name evidence="6" type="primary">Aste57867_18964</name>
    <name evidence="5" type="ORF">As57867_018900</name>
    <name evidence="6" type="ORF">ASTE57867_18964</name>
</gene>
<organism evidence="6 7">
    <name type="scientific">Aphanomyces stellatus</name>
    <dbReference type="NCBI Taxonomy" id="120398"/>
    <lineage>
        <taxon>Eukaryota</taxon>
        <taxon>Sar</taxon>
        <taxon>Stramenopiles</taxon>
        <taxon>Oomycota</taxon>
        <taxon>Saprolegniomycetes</taxon>
        <taxon>Saprolegniales</taxon>
        <taxon>Verrucalvaceae</taxon>
        <taxon>Aphanomyces</taxon>
    </lineage>
</organism>
<keyword evidence="3" id="KW-0472">Membrane</keyword>
<name>A0A485LD44_9STRA</name>
<dbReference type="PANTHER" id="PTHR11315">
    <property type="entry name" value="PROTEASE FAMILY C26 GAMMA-GLUTAMYL HYDROLASE"/>
    <property type="match status" value="1"/>
</dbReference>
<feature type="domain" description="Glutamine amidotransferase" evidence="4">
    <location>
        <begin position="123"/>
        <end position="304"/>
    </location>
</feature>
<dbReference type="InterPro" id="IPR029062">
    <property type="entry name" value="Class_I_gatase-like"/>
</dbReference>
<dbReference type="GO" id="GO:0034722">
    <property type="term" value="F:gamma-glutamyl-peptidase activity"/>
    <property type="evidence" value="ECO:0007669"/>
    <property type="project" value="UniProtKB-UniRule"/>
</dbReference>
<dbReference type="GO" id="GO:0005773">
    <property type="term" value="C:vacuole"/>
    <property type="evidence" value="ECO:0007669"/>
    <property type="project" value="TreeGrafter"/>
</dbReference>
<proteinExistence type="predicted"/>
<keyword evidence="3" id="KW-0812">Transmembrane</keyword>
<feature type="active site" evidence="2">
    <location>
        <position position="295"/>
    </location>
</feature>
<evidence type="ECO:0000256" key="2">
    <source>
        <dbReference type="PROSITE-ProRule" id="PRU00607"/>
    </source>
</evidence>
<evidence type="ECO:0000256" key="1">
    <source>
        <dbReference type="PIRSR" id="PIRSR615527-1"/>
    </source>
</evidence>
<dbReference type="Pfam" id="PF00117">
    <property type="entry name" value="GATase"/>
    <property type="match status" value="1"/>
</dbReference>
<feature type="active site" description="Nucleophile" evidence="1 2">
    <location>
        <position position="184"/>
    </location>
</feature>
<evidence type="ECO:0000256" key="3">
    <source>
        <dbReference type="SAM" id="Phobius"/>
    </source>
</evidence>